<comment type="caution">
    <text evidence="2">The sequence shown here is derived from an EMBL/GenBank/DDBJ whole genome shotgun (WGS) entry which is preliminary data.</text>
</comment>
<evidence type="ECO:0000313" key="2">
    <source>
        <dbReference type="EMBL" id="MBD3107589.1"/>
    </source>
</evidence>
<protein>
    <submittedName>
        <fullName evidence="2">Uncharacterized protein</fullName>
    </submittedName>
</protein>
<feature type="transmembrane region" description="Helical" evidence="1">
    <location>
        <begin position="52"/>
        <end position="74"/>
    </location>
</feature>
<name>A0A927HA58_9BACI</name>
<reference evidence="2" key="1">
    <citation type="submission" date="2020-09" db="EMBL/GenBank/DDBJ databases">
        <title>Bacillus faecalis sp. nov., a moderately halophilic bacterium isolated from cow faeces.</title>
        <authorList>
            <person name="Jiang L."/>
            <person name="Lee J."/>
        </authorList>
    </citation>
    <scope>NUCLEOTIDE SEQUENCE</scope>
    <source>
        <strain evidence="2">AGMB 02131</strain>
    </source>
</reference>
<keyword evidence="3" id="KW-1185">Reference proteome</keyword>
<dbReference type="Proteomes" id="UP000602076">
    <property type="component" value="Unassembled WGS sequence"/>
</dbReference>
<accession>A0A927HA58</accession>
<sequence>MNETRKKVILNEILYWKQTRILPEKYCDYLLALYSEGDLELQVATKPSKRKISYFLTAIFISLILMTTLIVNYFTEVKGAMQMSLFTFFICLLLGITYYQFRKQKTLLYPLIASAIVLLLMSVRAWELFFPSQTLLLYSILLINSFLWLIAGKKTGYLYFTVAGWLGTAVILYFVSMFFGLL</sequence>
<keyword evidence="1" id="KW-0812">Transmembrane</keyword>
<dbReference type="AlphaFoldDB" id="A0A927HA58"/>
<organism evidence="2 3">
    <name type="scientific">Peribacillus faecalis</name>
    <dbReference type="NCBI Taxonomy" id="2772559"/>
    <lineage>
        <taxon>Bacteria</taxon>
        <taxon>Bacillati</taxon>
        <taxon>Bacillota</taxon>
        <taxon>Bacilli</taxon>
        <taxon>Bacillales</taxon>
        <taxon>Bacillaceae</taxon>
        <taxon>Peribacillus</taxon>
    </lineage>
</organism>
<feature type="transmembrane region" description="Helical" evidence="1">
    <location>
        <begin position="106"/>
        <end position="126"/>
    </location>
</feature>
<keyword evidence="1" id="KW-0472">Membrane</keyword>
<feature type="transmembrane region" description="Helical" evidence="1">
    <location>
        <begin position="80"/>
        <end position="99"/>
    </location>
</feature>
<keyword evidence="1" id="KW-1133">Transmembrane helix</keyword>
<evidence type="ECO:0000313" key="3">
    <source>
        <dbReference type="Proteomes" id="UP000602076"/>
    </source>
</evidence>
<evidence type="ECO:0000256" key="1">
    <source>
        <dbReference type="SAM" id="Phobius"/>
    </source>
</evidence>
<dbReference type="EMBL" id="JACXSI010000008">
    <property type="protein sequence ID" value="MBD3107589.1"/>
    <property type="molecule type" value="Genomic_DNA"/>
</dbReference>
<proteinExistence type="predicted"/>
<feature type="transmembrane region" description="Helical" evidence="1">
    <location>
        <begin position="157"/>
        <end position="179"/>
    </location>
</feature>
<feature type="transmembrane region" description="Helical" evidence="1">
    <location>
        <begin position="132"/>
        <end position="150"/>
    </location>
</feature>
<dbReference type="RefSeq" id="WP_190997136.1">
    <property type="nucleotide sequence ID" value="NZ_JACXSI010000008.1"/>
</dbReference>
<gene>
    <name evidence="2" type="ORF">IEO70_04350</name>
</gene>